<organism evidence="1 2">
    <name type="scientific">Pleurodeles waltl</name>
    <name type="common">Iberian ribbed newt</name>
    <dbReference type="NCBI Taxonomy" id="8319"/>
    <lineage>
        <taxon>Eukaryota</taxon>
        <taxon>Metazoa</taxon>
        <taxon>Chordata</taxon>
        <taxon>Craniata</taxon>
        <taxon>Vertebrata</taxon>
        <taxon>Euteleostomi</taxon>
        <taxon>Amphibia</taxon>
        <taxon>Batrachia</taxon>
        <taxon>Caudata</taxon>
        <taxon>Salamandroidea</taxon>
        <taxon>Salamandridae</taxon>
        <taxon>Pleurodelinae</taxon>
        <taxon>Pleurodeles</taxon>
    </lineage>
</organism>
<comment type="caution">
    <text evidence="1">The sequence shown here is derived from an EMBL/GenBank/DDBJ whole genome shotgun (WGS) entry which is preliminary data.</text>
</comment>
<dbReference type="Proteomes" id="UP001066276">
    <property type="component" value="Chromosome 6"/>
</dbReference>
<proteinExistence type="predicted"/>
<dbReference type="EMBL" id="JANPWB010000010">
    <property type="protein sequence ID" value="KAJ1139992.1"/>
    <property type="molecule type" value="Genomic_DNA"/>
</dbReference>
<protein>
    <submittedName>
        <fullName evidence="1">Uncharacterized protein</fullName>
    </submittedName>
</protein>
<evidence type="ECO:0000313" key="1">
    <source>
        <dbReference type="EMBL" id="KAJ1139992.1"/>
    </source>
</evidence>
<dbReference type="AlphaFoldDB" id="A0AAV7QHC0"/>
<keyword evidence="2" id="KW-1185">Reference proteome</keyword>
<reference evidence="1" key="1">
    <citation type="journal article" date="2022" name="bioRxiv">
        <title>Sequencing and chromosome-scale assembly of the giantPleurodeles waltlgenome.</title>
        <authorList>
            <person name="Brown T."/>
            <person name="Elewa A."/>
            <person name="Iarovenko S."/>
            <person name="Subramanian E."/>
            <person name="Araus A.J."/>
            <person name="Petzold A."/>
            <person name="Susuki M."/>
            <person name="Suzuki K.-i.T."/>
            <person name="Hayashi T."/>
            <person name="Toyoda A."/>
            <person name="Oliveira C."/>
            <person name="Osipova E."/>
            <person name="Leigh N.D."/>
            <person name="Simon A."/>
            <person name="Yun M.H."/>
        </authorList>
    </citation>
    <scope>NUCLEOTIDE SEQUENCE</scope>
    <source>
        <strain evidence="1">20211129_DDA</strain>
        <tissue evidence="1">Liver</tissue>
    </source>
</reference>
<evidence type="ECO:0000313" key="2">
    <source>
        <dbReference type="Proteomes" id="UP001066276"/>
    </source>
</evidence>
<gene>
    <name evidence="1" type="ORF">NDU88_006353</name>
</gene>
<sequence length="156" mass="16691">MGLEVEGVVVGGVRLLDLGAGAWAVCACEVDGCWVSECLRLCPLGGRTDTVGEDTGDKWMDVEEVSAREVCVMLGVVMLVVDVEAVHAGVSVDVTEREVEEEEEGETVEIVYVIVPATVWCLCECLWDEVWCLCLPVPLLDVVLCACLSVCVPGMG</sequence>
<name>A0AAV7QHC0_PLEWA</name>
<accession>A0AAV7QHC0</accession>